<evidence type="ECO:0000256" key="1">
    <source>
        <dbReference type="ARBA" id="ARBA00004651"/>
    </source>
</evidence>
<feature type="transmembrane region" description="Helical" evidence="6">
    <location>
        <begin position="49"/>
        <end position="71"/>
    </location>
</feature>
<keyword evidence="5 6" id="KW-0472">Membrane</keyword>
<feature type="transmembrane region" description="Helical" evidence="6">
    <location>
        <begin position="149"/>
        <end position="175"/>
    </location>
</feature>
<feature type="transmembrane region" description="Helical" evidence="6">
    <location>
        <begin position="187"/>
        <end position="208"/>
    </location>
</feature>
<evidence type="ECO:0000256" key="4">
    <source>
        <dbReference type="ARBA" id="ARBA00022989"/>
    </source>
</evidence>
<evidence type="ECO:0000313" key="8">
    <source>
        <dbReference type="Proteomes" id="UP000216020"/>
    </source>
</evidence>
<comment type="subcellular location">
    <subcellularLocation>
        <location evidence="1">Cell membrane</location>
        <topology evidence="1">Multi-pass membrane protein</topology>
    </subcellularLocation>
</comment>
<protein>
    <submittedName>
        <fullName evidence="7">Lysine transporter LysE</fullName>
    </submittedName>
</protein>
<evidence type="ECO:0000256" key="6">
    <source>
        <dbReference type="SAM" id="Phobius"/>
    </source>
</evidence>
<keyword evidence="8" id="KW-1185">Reference proteome</keyword>
<feature type="transmembrane region" description="Helical" evidence="6">
    <location>
        <begin position="120"/>
        <end position="137"/>
    </location>
</feature>
<organism evidence="7 8">
    <name type="scientific">Bordetella genomosp. 10</name>
    <dbReference type="NCBI Taxonomy" id="1416804"/>
    <lineage>
        <taxon>Bacteria</taxon>
        <taxon>Pseudomonadati</taxon>
        <taxon>Pseudomonadota</taxon>
        <taxon>Betaproteobacteria</taxon>
        <taxon>Burkholderiales</taxon>
        <taxon>Alcaligenaceae</taxon>
        <taxon>Bordetella</taxon>
    </lineage>
</organism>
<dbReference type="EMBL" id="NEVM01000005">
    <property type="protein sequence ID" value="OZI31979.1"/>
    <property type="molecule type" value="Genomic_DNA"/>
</dbReference>
<dbReference type="OrthoDB" id="5638726at2"/>
<dbReference type="Proteomes" id="UP000216020">
    <property type="component" value="Unassembled WGS sequence"/>
</dbReference>
<dbReference type="RefSeq" id="WP_094856385.1">
    <property type="nucleotide sequence ID" value="NZ_NEVM01000005.1"/>
</dbReference>
<evidence type="ECO:0000313" key="7">
    <source>
        <dbReference type="EMBL" id="OZI31979.1"/>
    </source>
</evidence>
<dbReference type="PANTHER" id="PTHR30086:SF20">
    <property type="entry name" value="ARGININE EXPORTER PROTEIN ARGO-RELATED"/>
    <property type="match status" value="1"/>
</dbReference>
<evidence type="ECO:0000256" key="3">
    <source>
        <dbReference type="ARBA" id="ARBA00022692"/>
    </source>
</evidence>
<dbReference type="PANTHER" id="PTHR30086">
    <property type="entry name" value="ARGININE EXPORTER PROTEIN ARGO"/>
    <property type="match status" value="1"/>
</dbReference>
<feature type="transmembrane region" description="Helical" evidence="6">
    <location>
        <begin position="12"/>
        <end position="37"/>
    </location>
</feature>
<dbReference type="Pfam" id="PF01810">
    <property type="entry name" value="LysE"/>
    <property type="match status" value="1"/>
</dbReference>
<keyword evidence="4 6" id="KW-1133">Transmembrane helix</keyword>
<accession>A0A261S3Q3</accession>
<comment type="caution">
    <text evidence="7">The sequence shown here is derived from an EMBL/GenBank/DDBJ whole genome shotgun (WGS) entry which is preliminary data.</text>
</comment>
<keyword evidence="3 6" id="KW-0812">Transmembrane</keyword>
<sequence length="211" mass="21946">MSTIAASSFFDLHAWLAGLLTGLGLFAAVGAQSAFILRQGLMRAHLPSVLLVCGLSDAVVIFASALGLRALDQQAPWLMPVLGWGGAAFLAFYAWRSARRALRAGDGLAPAARVAHTRRGAVLGALAFTLLNPHFWLDMALVGALAHNFGAASVAFAAGAVCASVLWLLILGGGARLAAPLLRDARIWRVLDGGIAVVMAGMALRLLLRVA</sequence>
<keyword evidence="2" id="KW-1003">Cell membrane</keyword>
<dbReference type="AlphaFoldDB" id="A0A261S3Q3"/>
<evidence type="ECO:0000256" key="5">
    <source>
        <dbReference type="ARBA" id="ARBA00023136"/>
    </source>
</evidence>
<feature type="transmembrane region" description="Helical" evidence="6">
    <location>
        <begin position="77"/>
        <end position="95"/>
    </location>
</feature>
<evidence type="ECO:0000256" key="2">
    <source>
        <dbReference type="ARBA" id="ARBA00022475"/>
    </source>
</evidence>
<gene>
    <name evidence="7" type="ORF">CAL29_29470</name>
</gene>
<dbReference type="GO" id="GO:0005886">
    <property type="term" value="C:plasma membrane"/>
    <property type="evidence" value="ECO:0007669"/>
    <property type="project" value="UniProtKB-SubCell"/>
</dbReference>
<dbReference type="GO" id="GO:0015171">
    <property type="term" value="F:amino acid transmembrane transporter activity"/>
    <property type="evidence" value="ECO:0007669"/>
    <property type="project" value="TreeGrafter"/>
</dbReference>
<proteinExistence type="predicted"/>
<dbReference type="InterPro" id="IPR001123">
    <property type="entry name" value="LeuE-type"/>
</dbReference>
<reference evidence="8" key="1">
    <citation type="submission" date="2017-05" db="EMBL/GenBank/DDBJ databases">
        <title>Complete and WGS of Bordetella genogroups.</title>
        <authorList>
            <person name="Spilker T."/>
            <person name="Lipuma J."/>
        </authorList>
    </citation>
    <scope>NUCLEOTIDE SEQUENCE [LARGE SCALE GENOMIC DNA]</scope>
    <source>
        <strain evidence="8">AU16122</strain>
    </source>
</reference>
<name>A0A261S3Q3_9BORD</name>